<organism evidence="1 2">
    <name type="scientific">Halopseudomonas sabulinigri</name>
    <dbReference type="NCBI Taxonomy" id="472181"/>
    <lineage>
        <taxon>Bacteria</taxon>
        <taxon>Pseudomonadati</taxon>
        <taxon>Pseudomonadota</taxon>
        <taxon>Gammaproteobacteria</taxon>
        <taxon>Pseudomonadales</taxon>
        <taxon>Pseudomonadaceae</taxon>
        <taxon>Halopseudomonas</taxon>
    </lineage>
</organism>
<sequence length="45" mass="5053">MAAYPNSGSDSFKLCLRIQRASMKDYGAEYPSFVNRTDVFLPTTC</sequence>
<name>A0A1H1VEP2_9GAMM</name>
<accession>A0A1H1VEP2</accession>
<dbReference type="Proteomes" id="UP000243413">
    <property type="component" value="Chromosome I"/>
</dbReference>
<evidence type="ECO:0000313" key="1">
    <source>
        <dbReference type="EMBL" id="SDS82876.1"/>
    </source>
</evidence>
<evidence type="ECO:0000313" key="2">
    <source>
        <dbReference type="Proteomes" id="UP000243413"/>
    </source>
</evidence>
<protein>
    <submittedName>
        <fullName evidence="1">Uncharacterized protein</fullName>
    </submittedName>
</protein>
<dbReference type="STRING" id="472181.SAMN05216271_2847"/>
<gene>
    <name evidence="1" type="ORF">SAMN05216271_2847</name>
</gene>
<dbReference type="AlphaFoldDB" id="A0A1H1VEP2"/>
<dbReference type="EMBL" id="LT629763">
    <property type="protein sequence ID" value="SDS82876.1"/>
    <property type="molecule type" value="Genomic_DNA"/>
</dbReference>
<proteinExistence type="predicted"/>
<reference evidence="2" key="1">
    <citation type="submission" date="2016-10" db="EMBL/GenBank/DDBJ databases">
        <authorList>
            <person name="Varghese N."/>
            <person name="Submissions S."/>
        </authorList>
    </citation>
    <scope>NUCLEOTIDE SEQUENCE [LARGE SCALE GENOMIC DNA]</scope>
    <source>
        <strain evidence="2">JCM 14963</strain>
    </source>
</reference>